<keyword evidence="3" id="KW-0812">Transmembrane</keyword>
<sequence length="754" mass="81944">MSKQTLTFALELKGLDNILSRINKSQYTLSESLNKSLKAAHTAYKKALDDVKFNPTLQPHNFKPELDRLKRQIKVATTANLKLKMDEARNNIEKLKVDILAAFGAFKTLQAPISAAMSFESAMADVKKVVDFETPEELKEFSNEILKLTKTIPMSAKALTEITAGGGQMGIAKKDLLQYTQMAAKVAVAYGISAESAGENIGKISNILRLNLDQTASLMDSINHLSDNSASKASEIMDTLKQGLGGTAKMVGLTGEQASALASTFISLGKDASTASNAAGALLERLNAPNKQMLELFKHVGIDAKDFANGLKKDAQRAVIFFLEQIKKLDPQKQMELLTNAIGRNYNDDIATLVGSLDVYKKTLKEVGDVQNYQNSVQKEFANRSNTAENKLQLLKSSFERLGITIGNIFLPIVSKAFEAVAGAINKVAVFVSEHKRLVEVLGYTIGAIFAYRTAILAAKIASSAFTLVTSGGCGWLLKFGISCQDVASKLSFMNLKNIIAQKTMALWGVVSAGYVKAMALMKSASFSMAGVFKILRLALISTGIGAVVVALGVAASYVVANWQKVKAFFSGFFDGLKKELEPITKIFSPLIETTKALFNTLFGGSEKTSKELKEATKAGERFGEVVGKAIGFILTPLELVLKAITAVIEGIKEAIKWVDELSIDKAINGVKDTLGIGDGKERNWYNPFSWGNDKTQIQTTKGTIDEITKTQNQNTDKRTINDNKTVNIYMQNTTATPQEVARAVENRSYAFTD</sequence>
<evidence type="ECO:0000313" key="6">
    <source>
        <dbReference type="Proteomes" id="UP000789359"/>
    </source>
</evidence>
<evidence type="ECO:0000256" key="1">
    <source>
        <dbReference type="ARBA" id="ARBA00022612"/>
    </source>
</evidence>
<dbReference type="EMBL" id="CAJHOE010000002">
    <property type="protein sequence ID" value="CAD7288221.1"/>
    <property type="molecule type" value="Genomic_DNA"/>
</dbReference>
<dbReference type="PANTHER" id="PTHR37813">
    <property type="entry name" value="FELS-2 PROPHAGE PROTEIN"/>
    <property type="match status" value="1"/>
</dbReference>
<feature type="transmembrane region" description="Helical" evidence="3">
    <location>
        <begin position="505"/>
        <end position="523"/>
    </location>
</feature>
<keyword evidence="1" id="KW-1188">Viral release from host cell</keyword>
<evidence type="ECO:0000259" key="4">
    <source>
        <dbReference type="Pfam" id="PF10145"/>
    </source>
</evidence>
<evidence type="ECO:0000313" key="5">
    <source>
        <dbReference type="EMBL" id="CAD7288221.1"/>
    </source>
</evidence>
<reference evidence="5 6" key="1">
    <citation type="submission" date="2020-11" db="EMBL/GenBank/DDBJ databases">
        <authorList>
            <person name="Peeters C."/>
        </authorList>
    </citation>
    <scope>NUCLEOTIDE SEQUENCE [LARGE SCALE GENOMIC DNA]</scope>
    <source>
        <strain evidence="5 6">LMG 8286</strain>
    </source>
</reference>
<dbReference type="PANTHER" id="PTHR37813:SF1">
    <property type="entry name" value="FELS-2 PROPHAGE PROTEIN"/>
    <property type="match status" value="1"/>
</dbReference>
<gene>
    <name evidence="5" type="ORF">LMG8286_01198</name>
</gene>
<organism evidence="5 6">
    <name type="scientific">Campylobacter suis</name>
    <dbReference type="NCBI Taxonomy" id="2790657"/>
    <lineage>
        <taxon>Bacteria</taxon>
        <taxon>Pseudomonadati</taxon>
        <taxon>Campylobacterota</taxon>
        <taxon>Epsilonproteobacteria</taxon>
        <taxon>Campylobacterales</taxon>
        <taxon>Campylobacteraceae</taxon>
        <taxon>Campylobacter</taxon>
    </lineage>
</organism>
<keyword evidence="3" id="KW-0472">Membrane</keyword>
<dbReference type="RefSeq" id="WP_230056952.1">
    <property type="nucleotide sequence ID" value="NZ_CAJHOE010000002.1"/>
</dbReference>
<dbReference type="InterPro" id="IPR010090">
    <property type="entry name" value="Phage_tape_meas"/>
</dbReference>
<feature type="transmembrane region" description="Helical" evidence="3">
    <location>
        <begin position="535"/>
        <end position="561"/>
    </location>
</feature>
<keyword evidence="2" id="KW-0175">Coiled coil</keyword>
<comment type="caution">
    <text evidence="5">The sequence shown here is derived from an EMBL/GenBank/DDBJ whole genome shotgun (WGS) entry which is preliminary data.</text>
</comment>
<evidence type="ECO:0000256" key="3">
    <source>
        <dbReference type="SAM" id="Phobius"/>
    </source>
</evidence>
<feature type="domain" description="Phage tail tape measure protein" evidence="4">
    <location>
        <begin position="143"/>
        <end position="343"/>
    </location>
</feature>
<dbReference type="NCBIfam" id="TIGR01760">
    <property type="entry name" value="tape_meas_TP901"/>
    <property type="match status" value="1"/>
</dbReference>
<protein>
    <recommendedName>
        <fullName evidence="4">Phage tail tape measure protein domain-containing protein</fullName>
    </recommendedName>
</protein>
<evidence type="ECO:0000256" key="2">
    <source>
        <dbReference type="SAM" id="Coils"/>
    </source>
</evidence>
<proteinExistence type="predicted"/>
<dbReference type="Proteomes" id="UP000789359">
    <property type="component" value="Unassembled WGS sequence"/>
</dbReference>
<keyword evidence="3" id="KW-1133">Transmembrane helix</keyword>
<keyword evidence="6" id="KW-1185">Reference proteome</keyword>
<feature type="coiled-coil region" evidence="2">
    <location>
        <begin position="66"/>
        <end position="98"/>
    </location>
</feature>
<dbReference type="Pfam" id="PF10145">
    <property type="entry name" value="PhageMin_Tail"/>
    <property type="match status" value="1"/>
</dbReference>
<accession>A0ABN7K924</accession>
<name>A0ABN7K924_9BACT</name>